<keyword evidence="5" id="KW-1185">Reference proteome</keyword>
<protein>
    <recommendedName>
        <fullName evidence="2">DUF7260 domain-containing protein</fullName>
    </recommendedName>
</protein>
<dbReference type="AlphaFoldDB" id="A0AAE3LEG7"/>
<sequence>MSKSDSCSGDQVAEHLRRHVLAPMVRAADVVASEREEVQAEIDAFQSFVDRVSELEPTRPASGAPASRSLSHADRVDTSSQLRTAFEETVLSIEHFDRVYDESLTEHVAAELSPQLTPVFESSQVAFTEVYRQALHEAVREAVDSREQLVSVLESEARSLETAQDRLQDVLDSAGTSGRPTVPAGDERERLDEISRERQDELRARPRLVRLDGHEFCEYVYESERWTYPVLTAVARLRETVVE</sequence>
<feature type="domain" description="DUF7260" evidence="2">
    <location>
        <begin position="26"/>
        <end position="241"/>
    </location>
</feature>
<dbReference type="InterPro" id="IPR055684">
    <property type="entry name" value="DUF7260"/>
</dbReference>
<dbReference type="Proteomes" id="UP001209746">
    <property type="component" value="Unassembled WGS sequence"/>
</dbReference>
<comment type="caution">
    <text evidence="4">The sequence shown here is derived from an EMBL/GenBank/DDBJ whole genome shotgun (WGS) entry which is preliminary data.</text>
</comment>
<proteinExistence type="predicted"/>
<reference evidence="4" key="1">
    <citation type="submission" date="2023-02" db="EMBL/GenBank/DDBJ databases">
        <title>Enrichment on poylsaccharides allowed isolation of novel metabolic and taxonomic groups of Haloarchaea.</title>
        <authorList>
            <person name="Sorokin D.Y."/>
            <person name="Elcheninov A.G."/>
            <person name="Khizhniak T.V."/>
            <person name="Kolganova T.V."/>
            <person name="Kublanov I.V."/>
        </authorList>
    </citation>
    <scope>NUCLEOTIDE SEQUENCE</scope>
    <source>
        <strain evidence="3 5">HArc-curdl5-1</strain>
        <strain evidence="4">HArc-curdl7</strain>
    </source>
</reference>
<feature type="region of interest" description="Disordered" evidence="1">
    <location>
        <begin position="169"/>
        <end position="189"/>
    </location>
</feature>
<evidence type="ECO:0000259" key="2">
    <source>
        <dbReference type="Pfam" id="PF23921"/>
    </source>
</evidence>
<organism evidence="4 6">
    <name type="scientific">Halapricum hydrolyticum</name>
    <dbReference type="NCBI Taxonomy" id="2979991"/>
    <lineage>
        <taxon>Archaea</taxon>
        <taxon>Methanobacteriati</taxon>
        <taxon>Methanobacteriota</taxon>
        <taxon>Stenosarchaea group</taxon>
        <taxon>Halobacteria</taxon>
        <taxon>Halobacteriales</taxon>
        <taxon>Haloarculaceae</taxon>
        <taxon>Halapricum</taxon>
    </lineage>
</organism>
<dbReference type="Pfam" id="PF23921">
    <property type="entry name" value="DUF7260"/>
    <property type="match status" value="1"/>
</dbReference>
<evidence type="ECO:0000256" key="1">
    <source>
        <dbReference type="SAM" id="MobiDB-lite"/>
    </source>
</evidence>
<dbReference type="RefSeq" id="WP_315907829.1">
    <property type="nucleotide sequence ID" value="NZ_JAOPKC010000002.1"/>
</dbReference>
<dbReference type="EMBL" id="JAOPKD010000002">
    <property type="protein sequence ID" value="MCU4725985.1"/>
    <property type="molecule type" value="Genomic_DNA"/>
</dbReference>
<evidence type="ECO:0000313" key="3">
    <source>
        <dbReference type="EMBL" id="MCU4717058.1"/>
    </source>
</evidence>
<evidence type="ECO:0000313" key="5">
    <source>
        <dbReference type="Proteomes" id="UP001208186"/>
    </source>
</evidence>
<gene>
    <name evidence="4" type="ORF">OB914_03220</name>
    <name evidence="3" type="ORF">OB916_03145</name>
</gene>
<evidence type="ECO:0000313" key="6">
    <source>
        <dbReference type="Proteomes" id="UP001209746"/>
    </source>
</evidence>
<accession>A0AAE3LEG7</accession>
<name>A0AAE3LEG7_9EURY</name>
<dbReference type="EMBL" id="JAOPKC010000002">
    <property type="protein sequence ID" value="MCU4717058.1"/>
    <property type="molecule type" value="Genomic_DNA"/>
</dbReference>
<dbReference type="Proteomes" id="UP001208186">
    <property type="component" value="Unassembled WGS sequence"/>
</dbReference>
<evidence type="ECO:0000313" key="4">
    <source>
        <dbReference type="EMBL" id="MCU4725985.1"/>
    </source>
</evidence>
<feature type="region of interest" description="Disordered" evidence="1">
    <location>
        <begin position="56"/>
        <end position="78"/>
    </location>
</feature>